<dbReference type="InterPro" id="IPR013785">
    <property type="entry name" value="Aldolase_TIM"/>
</dbReference>
<evidence type="ECO:0000313" key="8">
    <source>
        <dbReference type="Proteomes" id="UP000182652"/>
    </source>
</evidence>
<evidence type="ECO:0000259" key="6">
    <source>
        <dbReference type="Pfam" id="PF00724"/>
    </source>
</evidence>
<dbReference type="GO" id="GO:0050661">
    <property type="term" value="F:NADP binding"/>
    <property type="evidence" value="ECO:0007669"/>
    <property type="project" value="InterPro"/>
</dbReference>
<dbReference type="Proteomes" id="UP000182652">
    <property type="component" value="Unassembled WGS sequence"/>
</dbReference>
<dbReference type="STRING" id="156980.SAMN04489745_3416"/>
<reference evidence="7 8" key="1">
    <citation type="submission" date="2016-10" db="EMBL/GenBank/DDBJ databases">
        <authorList>
            <person name="de Groot N.N."/>
        </authorList>
    </citation>
    <scope>NUCLEOTIDE SEQUENCE [LARGE SCALE GENOMIC DNA]</scope>
    <source>
        <strain evidence="7 8">DSM 10495</strain>
    </source>
</reference>
<evidence type="ECO:0000256" key="3">
    <source>
        <dbReference type="ARBA" id="ARBA00022643"/>
    </source>
</evidence>
<keyword evidence="2" id="KW-0285">Flavoprotein</keyword>
<dbReference type="EMBL" id="FNSN01000004">
    <property type="protein sequence ID" value="SEC88305.1"/>
    <property type="molecule type" value="Genomic_DNA"/>
</dbReference>
<name>A0A1H4W4Y7_9MICC</name>
<keyword evidence="3" id="KW-0288">FMN</keyword>
<evidence type="ECO:0000256" key="2">
    <source>
        <dbReference type="ARBA" id="ARBA00022630"/>
    </source>
</evidence>
<evidence type="ECO:0000313" key="7">
    <source>
        <dbReference type="EMBL" id="SEC88305.1"/>
    </source>
</evidence>
<feature type="domain" description="NADH:flavin oxidoreductase/NADH oxidase N-terminal" evidence="6">
    <location>
        <begin position="34"/>
        <end position="376"/>
    </location>
</feature>
<evidence type="ECO:0000256" key="1">
    <source>
        <dbReference type="ARBA" id="ARBA00001917"/>
    </source>
</evidence>
<evidence type="ECO:0000256" key="5">
    <source>
        <dbReference type="ARBA" id="ARBA00023002"/>
    </source>
</evidence>
<dbReference type="Gene3D" id="3.20.20.70">
    <property type="entry name" value="Aldolase class I"/>
    <property type="match status" value="1"/>
</dbReference>
<dbReference type="GO" id="GO:0003959">
    <property type="term" value="F:NADPH dehydrogenase activity"/>
    <property type="evidence" value="ECO:0007669"/>
    <property type="project" value="InterPro"/>
</dbReference>
<keyword evidence="4" id="KW-0521">NADP</keyword>
<protein>
    <submittedName>
        <fullName evidence="7">2,4-dienoyl-CoA reductase</fullName>
    </submittedName>
</protein>
<dbReference type="InterPro" id="IPR044152">
    <property type="entry name" value="YqjM-like"/>
</dbReference>
<dbReference type="Pfam" id="PF00724">
    <property type="entry name" value="Oxidored_FMN"/>
    <property type="match status" value="1"/>
</dbReference>
<proteinExistence type="predicted"/>
<dbReference type="PANTHER" id="PTHR43303:SF4">
    <property type="entry name" value="NADPH DEHYDROGENASE C23G7.10C-RELATED"/>
    <property type="match status" value="1"/>
</dbReference>
<dbReference type="AlphaFoldDB" id="A0A1H4W4Y7"/>
<dbReference type="GO" id="GO:0010181">
    <property type="term" value="F:FMN binding"/>
    <property type="evidence" value="ECO:0007669"/>
    <property type="project" value="InterPro"/>
</dbReference>
<dbReference type="CDD" id="cd02932">
    <property type="entry name" value="OYE_YqiM_FMN"/>
    <property type="match status" value="1"/>
</dbReference>
<dbReference type="SUPFAM" id="SSF51395">
    <property type="entry name" value="FMN-linked oxidoreductases"/>
    <property type="match status" value="1"/>
</dbReference>
<dbReference type="PANTHER" id="PTHR43303">
    <property type="entry name" value="NADPH DEHYDROGENASE C23G7.10C-RELATED"/>
    <property type="match status" value="1"/>
</dbReference>
<keyword evidence="5" id="KW-0560">Oxidoreductase</keyword>
<sequence length="397" mass="42248">MTRGVTIGIRSGDAGLPIIVSQLFTEAVLSAPSGQLTLRNRTFLAPMCMYSVDARDGVPTAWHQAHLGARAAGGFGMVITEATAVVPEGRISPEDLGLWNDEQVEAFKPITAFIKSQGAAAGVQLAHAGGKASTYGWLPRWVDRGLTGSVPVDDGGWVTVAPSVTSIHGLAESHELTVEEIQESVASWAAAARRADEAGFDFIQIHAAHGYLVHQFLSPLSNTRTDLYGGSYEGRTRYLREVVAAVREVWPADKPLGVRFSGSDWVEGGWTIEETARLAVELRAEGVSVFDLSSGGIGAYHGPTGPGYQIALAAQVKKALAADAEERGVENDAFVSAVGMINEAQQAEQVLVNGQADGVSIARAALKEPNWPALAARSLGEPLDKTPFAPQYWRAHW</sequence>
<keyword evidence="8" id="KW-1185">Reference proteome</keyword>
<gene>
    <name evidence="7" type="ORF">SAMN04489745_3416</name>
</gene>
<organism evidence="7 8">
    <name type="scientific">Arthrobacter woluwensis</name>
    <dbReference type="NCBI Taxonomy" id="156980"/>
    <lineage>
        <taxon>Bacteria</taxon>
        <taxon>Bacillati</taxon>
        <taxon>Actinomycetota</taxon>
        <taxon>Actinomycetes</taxon>
        <taxon>Micrococcales</taxon>
        <taxon>Micrococcaceae</taxon>
        <taxon>Arthrobacter</taxon>
    </lineage>
</organism>
<comment type="cofactor">
    <cofactor evidence="1">
        <name>FMN</name>
        <dbReference type="ChEBI" id="CHEBI:58210"/>
    </cofactor>
</comment>
<dbReference type="InterPro" id="IPR001155">
    <property type="entry name" value="OxRdtase_FMN_N"/>
</dbReference>
<evidence type="ECO:0000256" key="4">
    <source>
        <dbReference type="ARBA" id="ARBA00022857"/>
    </source>
</evidence>
<accession>A0A1H4W4Y7</accession>